<organism evidence="2 3">
    <name type="scientific">Dacryopinax primogenitus (strain DJM 731)</name>
    <name type="common">Brown rot fungus</name>
    <dbReference type="NCBI Taxonomy" id="1858805"/>
    <lineage>
        <taxon>Eukaryota</taxon>
        <taxon>Fungi</taxon>
        <taxon>Dikarya</taxon>
        <taxon>Basidiomycota</taxon>
        <taxon>Agaricomycotina</taxon>
        <taxon>Dacrymycetes</taxon>
        <taxon>Dacrymycetales</taxon>
        <taxon>Dacrymycetaceae</taxon>
        <taxon>Dacryopinax</taxon>
    </lineage>
</organism>
<accession>M5FXA5</accession>
<dbReference type="AlphaFoldDB" id="M5FXA5"/>
<evidence type="ECO:0000256" key="1">
    <source>
        <dbReference type="SAM" id="MobiDB-lite"/>
    </source>
</evidence>
<dbReference type="Proteomes" id="UP000030653">
    <property type="component" value="Unassembled WGS sequence"/>
</dbReference>
<feature type="compositionally biased region" description="Polar residues" evidence="1">
    <location>
        <begin position="101"/>
        <end position="110"/>
    </location>
</feature>
<dbReference type="RefSeq" id="XP_040627297.1">
    <property type="nucleotide sequence ID" value="XM_040773194.1"/>
</dbReference>
<protein>
    <submittedName>
        <fullName evidence="2">Uncharacterized protein</fullName>
    </submittedName>
</protein>
<gene>
    <name evidence="2" type="ORF">DACRYDRAFT_23293</name>
</gene>
<keyword evidence="3" id="KW-1185">Reference proteome</keyword>
<reference evidence="2 3" key="1">
    <citation type="journal article" date="2012" name="Science">
        <title>The Paleozoic origin of enzymatic lignin decomposition reconstructed from 31 fungal genomes.</title>
        <authorList>
            <person name="Floudas D."/>
            <person name="Binder M."/>
            <person name="Riley R."/>
            <person name="Barry K."/>
            <person name="Blanchette R.A."/>
            <person name="Henrissat B."/>
            <person name="Martinez A.T."/>
            <person name="Otillar R."/>
            <person name="Spatafora J.W."/>
            <person name="Yadav J.S."/>
            <person name="Aerts A."/>
            <person name="Benoit I."/>
            <person name="Boyd A."/>
            <person name="Carlson A."/>
            <person name="Copeland A."/>
            <person name="Coutinho P.M."/>
            <person name="de Vries R.P."/>
            <person name="Ferreira P."/>
            <person name="Findley K."/>
            <person name="Foster B."/>
            <person name="Gaskell J."/>
            <person name="Glotzer D."/>
            <person name="Gorecki P."/>
            <person name="Heitman J."/>
            <person name="Hesse C."/>
            <person name="Hori C."/>
            <person name="Igarashi K."/>
            <person name="Jurgens J.A."/>
            <person name="Kallen N."/>
            <person name="Kersten P."/>
            <person name="Kohler A."/>
            <person name="Kuees U."/>
            <person name="Kumar T.K.A."/>
            <person name="Kuo A."/>
            <person name="LaButti K."/>
            <person name="Larrondo L.F."/>
            <person name="Lindquist E."/>
            <person name="Ling A."/>
            <person name="Lombard V."/>
            <person name="Lucas S."/>
            <person name="Lundell T."/>
            <person name="Martin R."/>
            <person name="McLaughlin D.J."/>
            <person name="Morgenstern I."/>
            <person name="Morin E."/>
            <person name="Murat C."/>
            <person name="Nagy L.G."/>
            <person name="Nolan M."/>
            <person name="Ohm R.A."/>
            <person name="Patyshakuliyeva A."/>
            <person name="Rokas A."/>
            <person name="Ruiz-Duenas F.J."/>
            <person name="Sabat G."/>
            <person name="Salamov A."/>
            <person name="Samejima M."/>
            <person name="Schmutz J."/>
            <person name="Slot J.C."/>
            <person name="St John F."/>
            <person name="Stenlid J."/>
            <person name="Sun H."/>
            <person name="Sun S."/>
            <person name="Syed K."/>
            <person name="Tsang A."/>
            <person name="Wiebenga A."/>
            <person name="Young D."/>
            <person name="Pisabarro A."/>
            <person name="Eastwood D.C."/>
            <person name="Martin F."/>
            <person name="Cullen D."/>
            <person name="Grigoriev I.V."/>
            <person name="Hibbett D.S."/>
        </authorList>
    </citation>
    <scope>NUCLEOTIDE SEQUENCE [LARGE SCALE GENOMIC DNA]</scope>
    <source>
        <strain evidence="2 3">DJM-731 SS1</strain>
    </source>
</reference>
<dbReference type="EMBL" id="JH795867">
    <property type="protein sequence ID" value="EJU00400.1"/>
    <property type="molecule type" value="Genomic_DNA"/>
</dbReference>
<name>M5FXA5_DACPD</name>
<evidence type="ECO:0000313" key="3">
    <source>
        <dbReference type="Proteomes" id="UP000030653"/>
    </source>
</evidence>
<proteinExistence type="predicted"/>
<dbReference type="GeneID" id="63688256"/>
<sequence>MAQKKGTSIDNGNEVTEYKQTHVVLQSKFDDLLRHVDFIFLHGEHLLCGRQRSLLWMDIQLSIDKDQMCTVELSDFPAEYLDTEDSNPSDTHGLPLEKSSPVHNGSNSPPSEFILIPPVDIREEIPSQYMYGDTLQEYASEIWMEPLGLRWCLRFGLGIIGTIRLVLVWNSAECLTTIFQVTTDSTPTYYRLDAYYDVAGLRQQLHLCYWNKEHWLKCTRPEADKDQCGDKTLFGLDIHRMYAQMAVEKDLEVTYVDDDSMPMTKRMTAIRLGDIAA</sequence>
<feature type="region of interest" description="Disordered" evidence="1">
    <location>
        <begin position="82"/>
        <end position="111"/>
    </location>
</feature>
<dbReference type="HOGENOM" id="CLU_1004805_0_0_1"/>
<evidence type="ECO:0000313" key="2">
    <source>
        <dbReference type="EMBL" id="EJU00400.1"/>
    </source>
</evidence>